<feature type="transmembrane region" description="Helical" evidence="1">
    <location>
        <begin position="85"/>
        <end position="104"/>
    </location>
</feature>
<gene>
    <name evidence="2" type="ORF">D3870_20345</name>
</gene>
<keyword evidence="1" id="KW-0812">Transmembrane</keyword>
<protein>
    <submittedName>
        <fullName evidence="2">Uncharacterized protein</fullName>
    </submittedName>
</protein>
<dbReference type="OrthoDB" id="9943260at2"/>
<proteinExistence type="predicted"/>
<dbReference type="RefSeq" id="WP_119742889.1">
    <property type="nucleotide sequence ID" value="NZ_QYUN01000003.1"/>
</dbReference>
<keyword evidence="1" id="KW-0472">Membrane</keyword>
<name>A0A418WW40_9BURK</name>
<evidence type="ECO:0000256" key="1">
    <source>
        <dbReference type="SAM" id="Phobius"/>
    </source>
</evidence>
<organism evidence="2 3">
    <name type="scientific">Noviherbaspirillum cavernae</name>
    <dbReference type="NCBI Taxonomy" id="2320862"/>
    <lineage>
        <taxon>Bacteria</taxon>
        <taxon>Pseudomonadati</taxon>
        <taxon>Pseudomonadota</taxon>
        <taxon>Betaproteobacteria</taxon>
        <taxon>Burkholderiales</taxon>
        <taxon>Oxalobacteraceae</taxon>
        <taxon>Noviherbaspirillum</taxon>
    </lineage>
</organism>
<dbReference type="EMBL" id="QYUN01000003">
    <property type="protein sequence ID" value="RJF96751.1"/>
    <property type="molecule type" value="Genomic_DNA"/>
</dbReference>
<dbReference type="AlphaFoldDB" id="A0A418WW40"/>
<comment type="caution">
    <text evidence="2">The sequence shown here is derived from an EMBL/GenBank/DDBJ whole genome shotgun (WGS) entry which is preliminary data.</text>
</comment>
<keyword evidence="3" id="KW-1185">Reference proteome</keyword>
<dbReference type="Proteomes" id="UP000285190">
    <property type="component" value="Unassembled WGS sequence"/>
</dbReference>
<reference evidence="2 3" key="1">
    <citation type="submission" date="2018-09" db="EMBL/GenBank/DDBJ databases">
        <authorList>
            <person name="Zhu H."/>
        </authorList>
    </citation>
    <scope>NUCLEOTIDE SEQUENCE [LARGE SCALE GENOMIC DNA]</scope>
    <source>
        <strain evidence="2 3">K2R10-39</strain>
    </source>
</reference>
<sequence length="106" mass="11397">MPVITTETVSLLAPHVIELVSGVFRSRKDKELKGTPEAQALETLNKDVLELQDIAAKHAEAIGEIAQRVEARFGQLEGQLKQQRILSAIALAVAVIAVGVAFVTQV</sequence>
<evidence type="ECO:0000313" key="2">
    <source>
        <dbReference type="EMBL" id="RJF96751.1"/>
    </source>
</evidence>
<keyword evidence="1" id="KW-1133">Transmembrane helix</keyword>
<accession>A0A418WW40</accession>
<evidence type="ECO:0000313" key="3">
    <source>
        <dbReference type="Proteomes" id="UP000285190"/>
    </source>
</evidence>